<feature type="region of interest" description="Disordered" evidence="12">
    <location>
        <begin position="159"/>
        <end position="182"/>
    </location>
</feature>
<reference evidence="14 15" key="2">
    <citation type="submission" date="2015-05" db="EMBL/GenBank/DDBJ databases">
        <authorList>
            <person name="Morales-Cruz A."/>
            <person name="Amrine K.C."/>
            <person name="Cantu D."/>
        </authorList>
    </citation>
    <scope>NUCLEOTIDE SEQUENCE [LARGE SCALE GENOMIC DNA]</scope>
    <source>
        <strain evidence="14">UCRPC4</strain>
    </source>
</reference>
<reference evidence="14 15" key="1">
    <citation type="submission" date="2015-05" db="EMBL/GenBank/DDBJ databases">
        <title>Distinctive expansion of gene families associated with plant cell wall degradation and secondary metabolism in the genomes of grapevine trunk pathogens.</title>
        <authorList>
            <person name="Lawrence D.P."/>
            <person name="Travadon R."/>
            <person name="Rolshausen P.E."/>
            <person name="Baumgartner K."/>
        </authorList>
    </citation>
    <scope>NUCLEOTIDE SEQUENCE [LARGE SCALE GENOMIC DNA]</scope>
    <source>
        <strain evidence="14">UCRPC4</strain>
    </source>
</reference>
<keyword evidence="6" id="KW-0963">Cytoplasm</keyword>
<feature type="compositionally biased region" description="Polar residues" evidence="12">
    <location>
        <begin position="171"/>
        <end position="181"/>
    </location>
</feature>
<dbReference type="GO" id="GO:0005737">
    <property type="term" value="C:cytoplasm"/>
    <property type="evidence" value="ECO:0007669"/>
    <property type="project" value="UniProtKB-SubCell"/>
</dbReference>
<dbReference type="AlphaFoldDB" id="A0A0G2EAE5"/>
<dbReference type="SUPFAM" id="SSF55729">
    <property type="entry name" value="Acyl-CoA N-acyltransferases (Nat)"/>
    <property type="match status" value="1"/>
</dbReference>
<evidence type="ECO:0000256" key="11">
    <source>
        <dbReference type="ARBA" id="ARBA00049524"/>
    </source>
</evidence>
<dbReference type="InterPro" id="IPR039949">
    <property type="entry name" value="NAA40"/>
</dbReference>
<accession>A0A0G2EAE5</accession>
<comment type="catalytic activity">
    <reaction evidence="10">
        <text>N-terminal L-seryl-[histone H2A] + acetyl-CoA = N-terminal N(alpha)-acetyl-L-seryl-[histone H2A] + CoA + H(+)</text>
        <dbReference type="Rhea" id="RHEA:50600"/>
        <dbReference type="Rhea" id="RHEA-COMP:12742"/>
        <dbReference type="Rhea" id="RHEA-COMP:12744"/>
        <dbReference type="ChEBI" id="CHEBI:15378"/>
        <dbReference type="ChEBI" id="CHEBI:57287"/>
        <dbReference type="ChEBI" id="CHEBI:57288"/>
        <dbReference type="ChEBI" id="CHEBI:64738"/>
        <dbReference type="ChEBI" id="CHEBI:83690"/>
        <dbReference type="EC" id="2.3.1.257"/>
    </reaction>
</comment>
<keyword evidence="9" id="KW-0012">Acyltransferase</keyword>
<evidence type="ECO:0000256" key="9">
    <source>
        <dbReference type="ARBA" id="ARBA00023315"/>
    </source>
</evidence>
<dbReference type="InterPro" id="IPR016181">
    <property type="entry name" value="Acyl_CoA_acyltransferase"/>
</dbReference>
<evidence type="ECO:0000256" key="6">
    <source>
        <dbReference type="ARBA" id="ARBA00022490"/>
    </source>
</evidence>
<keyword evidence="7 14" id="KW-0808">Transferase</keyword>
<evidence type="ECO:0000256" key="8">
    <source>
        <dbReference type="ARBA" id="ARBA00023242"/>
    </source>
</evidence>
<evidence type="ECO:0000256" key="7">
    <source>
        <dbReference type="ARBA" id="ARBA00022679"/>
    </source>
</evidence>
<dbReference type="GO" id="GO:0010485">
    <property type="term" value="F:histone H4 acetyltransferase activity"/>
    <property type="evidence" value="ECO:0007669"/>
    <property type="project" value="InterPro"/>
</dbReference>
<dbReference type="PANTHER" id="PTHR20531:SF1">
    <property type="entry name" value="N-ALPHA-ACETYLTRANSFERASE 40"/>
    <property type="match status" value="1"/>
</dbReference>
<evidence type="ECO:0000256" key="3">
    <source>
        <dbReference type="ARBA" id="ARBA00008870"/>
    </source>
</evidence>
<dbReference type="GO" id="GO:0005634">
    <property type="term" value="C:nucleus"/>
    <property type="evidence" value="ECO:0007669"/>
    <property type="project" value="UniProtKB-SubCell"/>
</dbReference>
<evidence type="ECO:0000256" key="2">
    <source>
        <dbReference type="ARBA" id="ARBA00004496"/>
    </source>
</evidence>
<dbReference type="EC" id="2.3.1.257" evidence="4"/>
<dbReference type="PROSITE" id="PS51186">
    <property type="entry name" value="GNAT"/>
    <property type="match status" value="1"/>
</dbReference>
<evidence type="ECO:0000256" key="1">
    <source>
        <dbReference type="ARBA" id="ARBA00004123"/>
    </source>
</evidence>
<comment type="caution">
    <text evidence="14">The sequence shown here is derived from an EMBL/GenBank/DDBJ whole genome shotgun (WGS) entry which is preliminary data.</text>
</comment>
<keyword evidence="15" id="KW-1185">Reference proteome</keyword>
<dbReference type="PANTHER" id="PTHR20531">
    <property type="entry name" value="N-ALPHA-ACETYLTRANSFERASE 40"/>
    <property type="match status" value="1"/>
</dbReference>
<organism evidence="14 15">
    <name type="scientific">Phaeomoniella chlamydospora</name>
    <name type="common">Phaeoacremonium chlamydosporum</name>
    <dbReference type="NCBI Taxonomy" id="158046"/>
    <lineage>
        <taxon>Eukaryota</taxon>
        <taxon>Fungi</taxon>
        <taxon>Dikarya</taxon>
        <taxon>Ascomycota</taxon>
        <taxon>Pezizomycotina</taxon>
        <taxon>Eurotiomycetes</taxon>
        <taxon>Chaetothyriomycetidae</taxon>
        <taxon>Phaeomoniellales</taxon>
        <taxon>Phaeomoniellaceae</taxon>
        <taxon>Phaeomoniella</taxon>
    </lineage>
</organism>
<evidence type="ECO:0000256" key="12">
    <source>
        <dbReference type="SAM" id="MobiDB-lite"/>
    </source>
</evidence>
<protein>
    <recommendedName>
        <fullName evidence="5">N-alpha-acetyltransferase 40</fullName>
        <ecNumber evidence="4">2.3.1.257</ecNumber>
    </recommendedName>
</protein>
<evidence type="ECO:0000259" key="13">
    <source>
        <dbReference type="PROSITE" id="PS51186"/>
    </source>
</evidence>
<dbReference type="Proteomes" id="UP000053317">
    <property type="component" value="Unassembled WGS sequence"/>
</dbReference>
<keyword evidence="8" id="KW-0539">Nucleus</keyword>
<dbReference type="GO" id="GO:0043998">
    <property type="term" value="F:histone H2A acetyltransferase activity"/>
    <property type="evidence" value="ECO:0007669"/>
    <property type="project" value="InterPro"/>
</dbReference>
<evidence type="ECO:0000256" key="10">
    <source>
        <dbReference type="ARBA" id="ARBA00047821"/>
    </source>
</evidence>
<evidence type="ECO:0000256" key="4">
    <source>
        <dbReference type="ARBA" id="ARBA00012950"/>
    </source>
</evidence>
<gene>
    <name evidence="14" type="ORF">UCRPC4_g04477</name>
</gene>
<dbReference type="EMBL" id="LCWF01000107">
    <property type="protein sequence ID" value="KKY19494.1"/>
    <property type="molecule type" value="Genomic_DNA"/>
</dbReference>
<comment type="similarity">
    <text evidence="3">Belongs to the acetyltransferase family. NAA40 subfamily.</text>
</comment>
<comment type="catalytic activity">
    <reaction evidence="11">
        <text>N-terminal L-seryl-[histone H4] + acetyl-CoA = N-terminal N(alpha)-acetyl-L-seryl-[histone H4] + CoA + H(+)</text>
        <dbReference type="Rhea" id="RHEA:50596"/>
        <dbReference type="Rhea" id="RHEA-COMP:12740"/>
        <dbReference type="Rhea" id="RHEA-COMP:12743"/>
        <dbReference type="ChEBI" id="CHEBI:15378"/>
        <dbReference type="ChEBI" id="CHEBI:57287"/>
        <dbReference type="ChEBI" id="CHEBI:57288"/>
        <dbReference type="ChEBI" id="CHEBI:64738"/>
        <dbReference type="ChEBI" id="CHEBI:83690"/>
        <dbReference type="EC" id="2.3.1.257"/>
    </reaction>
</comment>
<dbReference type="OrthoDB" id="424551at2759"/>
<evidence type="ECO:0000313" key="14">
    <source>
        <dbReference type="EMBL" id="KKY19494.1"/>
    </source>
</evidence>
<sequence length="305" mass="34296">MAPAAKKRKLNNRVPKPKTQIEIVNSLPLDEFRSRYWPEDLMNSVLDSYVSNSPPISNTQHPNDTKQNKTSAFPSLTATLHNASDLSAEDFSTCFRLVESMNREDYIASSIGWHPVRKKAEMRSPDLKYVLLRDARISKTEIEPCSMDAEKRSTIENGEMVNGVPKPGSKPENNAKINDSLASDPPPGQILGFISLMPTLEPPPHPVLYIYEIQLSPPLQSRGLGPRLVRLVEAMAVKIPGVEKCMLTVFKKNERARKMYEAKLGWEVDETSPGGKEMRGGRERRGVDYVILSKRVRKVDEEVGR</sequence>
<dbReference type="Gene3D" id="3.40.630.30">
    <property type="match status" value="1"/>
</dbReference>
<dbReference type="InterPro" id="IPR000182">
    <property type="entry name" value="GNAT_dom"/>
</dbReference>
<comment type="subcellular location">
    <subcellularLocation>
        <location evidence="2">Cytoplasm</location>
    </subcellularLocation>
    <subcellularLocation>
        <location evidence="1">Nucleus</location>
    </subcellularLocation>
</comment>
<evidence type="ECO:0000256" key="5">
    <source>
        <dbReference type="ARBA" id="ARBA00015043"/>
    </source>
</evidence>
<dbReference type="CDD" id="cd04301">
    <property type="entry name" value="NAT_SF"/>
    <property type="match status" value="1"/>
</dbReference>
<evidence type="ECO:0000313" key="15">
    <source>
        <dbReference type="Proteomes" id="UP000053317"/>
    </source>
</evidence>
<dbReference type="GO" id="GO:1990189">
    <property type="term" value="F:protein N-terminal-serine acetyltransferase activity"/>
    <property type="evidence" value="ECO:0007669"/>
    <property type="project" value="UniProtKB-EC"/>
</dbReference>
<dbReference type="Pfam" id="PF00583">
    <property type="entry name" value="Acetyltransf_1"/>
    <property type="match status" value="1"/>
</dbReference>
<feature type="domain" description="N-acetyltransferase" evidence="13">
    <location>
        <begin position="140"/>
        <end position="297"/>
    </location>
</feature>
<name>A0A0G2EAE5_PHACM</name>
<proteinExistence type="inferred from homology"/>